<dbReference type="InterPro" id="IPR000462">
    <property type="entry name" value="CDP-OH_P_trans"/>
</dbReference>
<dbReference type="GO" id="GO:0008444">
    <property type="term" value="F:CDP-diacylglycerol-glycerol-3-phosphate 3-phosphatidyltransferase activity"/>
    <property type="evidence" value="ECO:0007669"/>
    <property type="project" value="UniProtKB-UniRule"/>
</dbReference>
<evidence type="ECO:0000256" key="9">
    <source>
        <dbReference type="ARBA" id="ARBA00022692"/>
    </source>
</evidence>
<dbReference type="OrthoDB" id="9796672at2"/>
<evidence type="ECO:0000256" key="15">
    <source>
        <dbReference type="ARBA" id="ARBA00048586"/>
    </source>
</evidence>
<evidence type="ECO:0000256" key="6">
    <source>
        <dbReference type="ARBA" id="ARBA00014944"/>
    </source>
</evidence>
<keyword evidence="13" id="KW-0594">Phospholipid biosynthesis</keyword>
<keyword evidence="12 18" id="KW-0472">Membrane</keyword>
<feature type="transmembrane region" description="Helical" evidence="18">
    <location>
        <begin position="70"/>
        <end position="87"/>
    </location>
</feature>
<keyword evidence="9 18" id="KW-0812">Transmembrane</keyword>
<reference evidence="19 22" key="2">
    <citation type="journal article" date="2018" name="Int. J. Syst. Evol. Microbiol.">
        <title>Pseudooceanicola lipolyticus sp. nov., a marine alphaproteobacterium, reclassification of Oceanicola flagellatus as Pseudooceanicola flagellatus comb. nov. and emended description of the genus Pseudooceanicola.</title>
        <authorList>
            <person name="Huang M.-M."/>
            <person name="Guo L.-L."/>
            <person name="Wu Y.-H."/>
            <person name="Lai Q.-L."/>
            <person name="Shao Z.-Z."/>
            <person name="Wang C.-S."/>
            <person name="Wu M."/>
            <person name="Xu X.-W."/>
        </authorList>
    </citation>
    <scope>NUCLEOTIDE SEQUENCE [LARGE SCALE GENOMIC DNA]</scope>
    <source>
        <strain evidence="19 22">Ar-45</strain>
    </source>
</reference>
<dbReference type="AlphaFoldDB" id="A0A285IQY7"/>
<organism evidence="20 21">
    <name type="scientific">Pseudooceanicola antarcticus</name>
    <dbReference type="NCBI Taxonomy" id="1247613"/>
    <lineage>
        <taxon>Bacteria</taxon>
        <taxon>Pseudomonadati</taxon>
        <taxon>Pseudomonadota</taxon>
        <taxon>Alphaproteobacteria</taxon>
        <taxon>Rhodobacterales</taxon>
        <taxon>Paracoccaceae</taxon>
        <taxon>Pseudooceanicola</taxon>
    </lineage>
</organism>
<dbReference type="Proteomes" id="UP000231655">
    <property type="component" value="Unassembled WGS sequence"/>
</dbReference>
<evidence type="ECO:0000313" key="19">
    <source>
        <dbReference type="EMBL" id="PJE31796.1"/>
    </source>
</evidence>
<reference evidence="20 21" key="1">
    <citation type="submission" date="2017-09" db="EMBL/GenBank/DDBJ databases">
        <authorList>
            <person name="Ehlers B."/>
            <person name="Leendertz F.H."/>
        </authorList>
    </citation>
    <scope>NUCLEOTIDE SEQUENCE [LARGE SCALE GENOMIC DNA]</scope>
    <source>
        <strain evidence="20 21">CGMCC 1.12662</strain>
    </source>
</reference>
<comment type="catalytic activity">
    <reaction evidence="15">
        <text>a CDP-1,2-diacyl-sn-glycerol + sn-glycerol 3-phosphate = a 1,2-diacyl-sn-glycero-3-phospho-(1'-sn-glycero-3'-phosphate) + CMP + H(+)</text>
        <dbReference type="Rhea" id="RHEA:12593"/>
        <dbReference type="ChEBI" id="CHEBI:15378"/>
        <dbReference type="ChEBI" id="CHEBI:57597"/>
        <dbReference type="ChEBI" id="CHEBI:58332"/>
        <dbReference type="ChEBI" id="CHEBI:60110"/>
        <dbReference type="ChEBI" id="CHEBI:60377"/>
        <dbReference type="EC" id="2.7.8.5"/>
    </reaction>
</comment>
<dbReference type="GO" id="GO:0016020">
    <property type="term" value="C:membrane"/>
    <property type="evidence" value="ECO:0007669"/>
    <property type="project" value="UniProtKB-SubCell"/>
</dbReference>
<gene>
    <name evidence="19" type="primary">pgsA</name>
    <name evidence="19" type="ORF">CVM39_01440</name>
    <name evidence="20" type="ORF">SAMN06297129_1822</name>
</gene>
<evidence type="ECO:0000256" key="14">
    <source>
        <dbReference type="ARBA" id="ARBA00023264"/>
    </source>
</evidence>
<dbReference type="Pfam" id="PF01066">
    <property type="entry name" value="CDP-OH_P_transf"/>
    <property type="match status" value="1"/>
</dbReference>
<comment type="pathway">
    <text evidence="3">Lipid metabolism.</text>
</comment>
<evidence type="ECO:0000256" key="17">
    <source>
        <dbReference type="RuleBase" id="RU003750"/>
    </source>
</evidence>
<protein>
    <recommendedName>
        <fullName evidence="6 16">CDP-diacylglycerol--glycerol-3-phosphate 3-phosphatidyltransferase</fullName>
        <ecNumber evidence="5 16">2.7.8.5</ecNumber>
    </recommendedName>
</protein>
<accession>A0A285IQY7</accession>
<feature type="transmembrane region" description="Helical" evidence="18">
    <location>
        <begin position="31"/>
        <end position="49"/>
    </location>
</feature>
<dbReference type="PIRSF" id="PIRSF000847">
    <property type="entry name" value="Phos_ph_gly_syn"/>
    <property type="match status" value="1"/>
</dbReference>
<evidence type="ECO:0000313" key="20">
    <source>
        <dbReference type="EMBL" id="SNY50408.1"/>
    </source>
</evidence>
<comment type="pathway">
    <text evidence="2">Phospholipid metabolism; phosphatidylglycerol biosynthesis; phosphatidylglycerol from CDP-diacylglycerol: step 1/2.</text>
</comment>
<evidence type="ECO:0000256" key="4">
    <source>
        <dbReference type="ARBA" id="ARBA00010441"/>
    </source>
</evidence>
<name>A0A285IQY7_9RHOB</name>
<evidence type="ECO:0000256" key="13">
    <source>
        <dbReference type="ARBA" id="ARBA00023209"/>
    </source>
</evidence>
<feature type="transmembrane region" description="Helical" evidence="18">
    <location>
        <begin position="186"/>
        <end position="211"/>
    </location>
</feature>
<dbReference type="PROSITE" id="PS00379">
    <property type="entry name" value="CDP_ALCOHOL_P_TRANSF"/>
    <property type="match status" value="1"/>
</dbReference>
<evidence type="ECO:0000256" key="2">
    <source>
        <dbReference type="ARBA" id="ARBA00005042"/>
    </source>
</evidence>
<keyword evidence="10 18" id="KW-1133">Transmembrane helix</keyword>
<feature type="transmembrane region" description="Helical" evidence="18">
    <location>
        <begin position="135"/>
        <end position="158"/>
    </location>
</feature>
<keyword evidence="14" id="KW-1208">Phospholipid metabolism</keyword>
<dbReference type="PANTHER" id="PTHR14269:SF62">
    <property type="entry name" value="CDP-DIACYLGLYCEROL--GLYCEROL-3-PHOSPHATE 3-PHOSPHATIDYLTRANSFERASE 1, CHLOROPLASTIC"/>
    <property type="match status" value="1"/>
</dbReference>
<evidence type="ECO:0000256" key="3">
    <source>
        <dbReference type="ARBA" id="ARBA00005189"/>
    </source>
</evidence>
<keyword evidence="7" id="KW-0444">Lipid biosynthesis</keyword>
<evidence type="ECO:0000256" key="10">
    <source>
        <dbReference type="ARBA" id="ARBA00022989"/>
    </source>
</evidence>
<keyword evidence="8 17" id="KW-0808">Transferase</keyword>
<comment type="similarity">
    <text evidence="4 17">Belongs to the CDP-alcohol phosphatidyltransferase class-I family.</text>
</comment>
<dbReference type="EMBL" id="OBEA01000003">
    <property type="protein sequence ID" value="SNY50408.1"/>
    <property type="molecule type" value="Genomic_DNA"/>
</dbReference>
<evidence type="ECO:0000256" key="8">
    <source>
        <dbReference type="ARBA" id="ARBA00022679"/>
    </source>
</evidence>
<evidence type="ECO:0000313" key="21">
    <source>
        <dbReference type="Proteomes" id="UP000231655"/>
    </source>
</evidence>
<dbReference type="Gene3D" id="1.20.120.1760">
    <property type="match status" value="1"/>
</dbReference>
<evidence type="ECO:0000256" key="18">
    <source>
        <dbReference type="SAM" id="Phobius"/>
    </source>
</evidence>
<dbReference type="InterPro" id="IPR050324">
    <property type="entry name" value="CDP-alcohol_PTase-I"/>
</dbReference>
<evidence type="ECO:0000256" key="5">
    <source>
        <dbReference type="ARBA" id="ARBA00013170"/>
    </source>
</evidence>
<dbReference type="EMBL" id="PGTD01000007">
    <property type="protein sequence ID" value="PJE31796.1"/>
    <property type="molecule type" value="Genomic_DNA"/>
</dbReference>
<keyword evidence="11" id="KW-0443">Lipid metabolism</keyword>
<dbReference type="InterPro" id="IPR048254">
    <property type="entry name" value="CDP_ALCOHOL_P_TRANSF_CS"/>
</dbReference>
<evidence type="ECO:0000256" key="11">
    <source>
        <dbReference type="ARBA" id="ARBA00023098"/>
    </source>
</evidence>
<evidence type="ECO:0000256" key="12">
    <source>
        <dbReference type="ARBA" id="ARBA00023136"/>
    </source>
</evidence>
<dbReference type="EC" id="2.7.8.5" evidence="5 16"/>
<dbReference type="RefSeq" id="WP_097145571.1">
    <property type="nucleotide sequence ID" value="NZ_OBEA01000003.1"/>
</dbReference>
<dbReference type="GO" id="GO:0046474">
    <property type="term" value="P:glycerophospholipid biosynthetic process"/>
    <property type="evidence" value="ECO:0007669"/>
    <property type="project" value="TreeGrafter"/>
</dbReference>
<evidence type="ECO:0000256" key="1">
    <source>
        <dbReference type="ARBA" id="ARBA00004141"/>
    </source>
</evidence>
<keyword evidence="22" id="KW-1185">Reference proteome</keyword>
<dbReference type="Proteomes" id="UP000231702">
    <property type="component" value="Unassembled WGS sequence"/>
</dbReference>
<proteinExistence type="inferred from homology"/>
<evidence type="ECO:0000256" key="16">
    <source>
        <dbReference type="NCBIfam" id="TIGR00560"/>
    </source>
</evidence>
<dbReference type="NCBIfam" id="TIGR00560">
    <property type="entry name" value="pgsA"/>
    <property type="match status" value="1"/>
</dbReference>
<sequence length="224" mass="23776">MQMTLPNILTILRLLASPGMALCFLLLPRPAADAAALALFVLASLTDYVDGQLARAWNQVSKLGAMLDPIADKAMVVIALMVLAHVSSLSEALILPAALILFREVFVSGLREYLGETAGLLKVTKLAKWKTTAQMVAIAVLLVQGLAEQYLGAALFGLDNGMVEGMLTGEHADEAGLRGLFLIHDLAGWAGLALIWIAAALTVITGADYFLKARPHLRDDDSAG</sequence>
<evidence type="ECO:0000313" key="22">
    <source>
        <dbReference type="Proteomes" id="UP000231702"/>
    </source>
</evidence>
<dbReference type="InterPro" id="IPR043130">
    <property type="entry name" value="CDP-OH_PTrfase_TM_dom"/>
</dbReference>
<dbReference type="InterPro" id="IPR004570">
    <property type="entry name" value="Phosphatidylglycerol_P_synth"/>
</dbReference>
<evidence type="ECO:0000256" key="7">
    <source>
        <dbReference type="ARBA" id="ARBA00022516"/>
    </source>
</evidence>
<dbReference type="PANTHER" id="PTHR14269">
    <property type="entry name" value="CDP-DIACYLGLYCEROL--GLYCEROL-3-PHOSPHATE 3-PHOSPHATIDYLTRANSFERASE-RELATED"/>
    <property type="match status" value="1"/>
</dbReference>
<comment type="subcellular location">
    <subcellularLocation>
        <location evidence="1">Membrane</location>
        <topology evidence="1">Multi-pass membrane protein</topology>
    </subcellularLocation>
</comment>